<dbReference type="GO" id="GO:0006782">
    <property type="term" value="P:protoporphyrinogen IX biosynthetic process"/>
    <property type="evidence" value="ECO:0007669"/>
    <property type="project" value="UniProtKB-UniRule"/>
</dbReference>
<evidence type="ECO:0000256" key="8">
    <source>
        <dbReference type="ARBA" id="ARBA00048617"/>
    </source>
</evidence>
<comment type="function">
    <text evidence="6 9">Catalyzes cyclization of the linear tetrapyrrole, hydroxymethylbilane, to the macrocyclic uroporphyrinogen III.</text>
</comment>
<evidence type="ECO:0000313" key="12">
    <source>
        <dbReference type="Proteomes" id="UP000304912"/>
    </source>
</evidence>
<dbReference type="CDD" id="cd06578">
    <property type="entry name" value="HemD"/>
    <property type="match status" value="1"/>
</dbReference>
<feature type="domain" description="Tetrapyrrole biosynthesis uroporphyrinogen III synthase" evidence="10">
    <location>
        <begin position="26"/>
        <end position="227"/>
    </location>
</feature>
<dbReference type="Gene3D" id="3.40.50.10090">
    <property type="match status" value="2"/>
</dbReference>
<evidence type="ECO:0000256" key="7">
    <source>
        <dbReference type="ARBA" id="ARBA00040167"/>
    </source>
</evidence>
<dbReference type="GO" id="GO:0006780">
    <property type="term" value="P:uroporphyrinogen III biosynthetic process"/>
    <property type="evidence" value="ECO:0007669"/>
    <property type="project" value="UniProtKB-UniRule"/>
</dbReference>
<evidence type="ECO:0000259" key="10">
    <source>
        <dbReference type="Pfam" id="PF02602"/>
    </source>
</evidence>
<comment type="similarity">
    <text evidence="2 9">Belongs to the uroporphyrinogen-III synthase family.</text>
</comment>
<dbReference type="EC" id="4.2.1.75" evidence="3 9"/>
<keyword evidence="5 9" id="KW-0627">Porphyrin biosynthesis</keyword>
<dbReference type="SUPFAM" id="SSF69618">
    <property type="entry name" value="HemD-like"/>
    <property type="match status" value="1"/>
</dbReference>
<dbReference type="OrthoDB" id="9787650at2"/>
<comment type="pathway">
    <text evidence="1 9">Porphyrin-containing compound metabolism; protoporphyrin-IX biosynthesis; coproporphyrinogen-III from 5-aminolevulinate: step 3/4.</text>
</comment>
<dbReference type="InterPro" id="IPR036108">
    <property type="entry name" value="4pyrrol_syn_uPrphyn_synt_sf"/>
</dbReference>
<reference evidence="11 12" key="1">
    <citation type="submission" date="2019-04" db="EMBL/GenBank/DDBJ databases">
        <title>Salinimonas iocasae sp. nov., a halophilic bacterium isolated from the outer tube casing of tubeworms in Okinawa Trough.</title>
        <authorList>
            <person name="Zhang H."/>
            <person name="Wang H."/>
            <person name="Li C."/>
        </authorList>
    </citation>
    <scope>NUCLEOTIDE SEQUENCE [LARGE SCALE GENOMIC DNA]</scope>
    <source>
        <strain evidence="11 12">KX18D6</strain>
    </source>
</reference>
<evidence type="ECO:0000313" key="11">
    <source>
        <dbReference type="EMBL" id="QCZ92070.1"/>
    </source>
</evidence>
<dbReference type="KEGG" id="salk:FBQ74_00635"/>
<name>A0A5B7Y9G7_9ALTE</name>
<protein>
    <recommendedName>
        <fullName evidence="7 9">Uroporphyrinogen-III synthase</fullName>
        <ecNumber evidence="3 9">4.2.1.75</ecNumber>
    </recommendedName>
</protein>
<proteinExistence type="inferred from homology"/>
<dbReference type="AlphaFoldDB" id="A0A5B7Y9G7"/>
<dbReference type="Proteomes" id="UP000304912">
    <property type="component" value="Chromosome"/>
</dbReference>
<evidence type="ECO:0000256" key="9">
    <source>
        <dbReference type="RuleBase" id="RU366031"/>
    </source>
</evidence>
<dbReference type="UniPathway" id="UPA00251">
    <property type="reaction ID" value="UER00320"/>
</dbReference>
<dbReference type="RefSeq" id="WP_139754833.1">
    <property type="nucleotide sequence ID" value="NZ_CP039852.1"/>
</dbReference>
<accession>A0A5B7Y9G7</accession>
<keyword evidence="4 9" id="KW-0456">Lyase</keyword>
<comment type="catalytic activity">
    <reaction evidence="8 9">
        <text>hydroxymethylbilane = uroporphyrinogen III + H2O</text>
        <dbReference type="Rhea" id="RHEA:18965"/>
        <dbReference type="ChEBI" id="CHEBI:15377"/>
        <dbReference type="ChEBI" id="CHEBI:57308"/>
        <dbReference type="ChEBI" id="CHEBI:57845"/>
        <dbReference type="EC" id="4.2.1.75"/>
    </reaction>
</comment>
<organism evidence="11 12">
    <name type="scientific">Salinimonas iocasae</name>
    <dbReference type="NCBI Taxonomy" id="2572577"/>
    <lineage>
        <taxon>Bacteria</taxon>
        <taxon>Pseudomonadati</taxon>
        <taxon>Pseudomonadota</taxon>
        <taxon>Gammaproteobacteria</taxon>
        <taxon>Alteromonadales</taxon>
        <taxon>Alteromonadaceae</taxon>
        <taxon>Alteromonas/Salinimonas group</taxon>
        <taxon>Salinimonas</taxon>
    </lineage>
</organism>
<evidence type="ECO:0000256" key="5">
    <source>
        <dbReference type="ARBA" id="ARBA00023244"/>
    </source>
</evidence>
<sequence length="236" mass="25656">MYLLTRPVPGIYKSQQAWQKARLTVTCLGMVDIVGCDEQISRLETVLKDSTPDILIVTSQYAARAMANLHLGTPAPLCLAVGAATAAVLARAGIDAQSPSIPTSEGLLTLPALKDAKNLQIAIIKGEAGRTTLYKTLRKAGAIVEEFAVYRRIIMKAPVQTNQWQWPDVKGIIATSEEMAKQLFRHYDSALLTSLPWLTVSPRVAQTIGALGVCNVDVAPGASDEQLCQWIKENWE</sequence>
<dbReference type="EMBL" id="CP039852">
    <property type="protein sequence ID" value="QCZ92070.1"/>
    <property type="molecule type" value="Genomic_DNA"/>
</dbReference>
<dbReference type="PANTHER" id="PTHR38042:SF1">
    <property type="entry name" value="UROPORPHYRINOGEN-III SYNTHASE, CHLOROPLASTIC"/>
    <property type="match status" value="1"/>
</dbReference>
<evidence type="ECO:0000256" key="6">
    <source>
        <dbReference type="ARBA" id="ARBA00037589"/>
    </source>
</evidence>
<dbReference type="InterPro" id="IPR039793">
    <property type="entry name" value="UROS/Hem4"/>
</dbReference>
<dbReference type="PANTHER" id="PTHR38042">
    <property type="entry name" value="UROPORPHYRINOGEN-III SYNTHASE, CHLOROPLASTIC"/>
    <property type="match status" value="1"/>
</dbReference>
<evidence type="ECO:0000256" key="2">
    <source>
        <dbReference type="ARBA" id="ARBA00008133"/>
    </source>
</evidence>
<evidence type="ECO:0000256" key="3">
    <source>
        <dbReference type="ARBA" id="ARBA00013109"/>
    </source>
</evidence>
<evidence type="ECO:0000256" key="1">
    <source>
        <dbReference type="ARBA" id="ARBA00004772"/>
    </source>
</evidence>
<dbReference type="Pfam" id="PF02602">
    <property type="entry name" value="HEM4"/>
    <property type="match status" value="1"/>
</dbReference>
<gene>
    <name evidence="11" type="ORF">FBQ74_00635</name>
</gene>
<keyword evidence="12" id="KW-1185">Reference proteome</keyword>
<dbReference type="InterPro" id="IPR003754">
    <property type="entry name" value="4pyrrol_synth_uPrphyn_synth"/>
</dbReference>
<dbReference type="GO" id="GO:0004852">
    <property type="term" value="F:uroporphyrinogen-III synthase activity"/>
    <property type="evidence" value="ECO:0007669"/>
    <property type="project" value="UniProtKB-UniRule"/>
</dbReference>
<evidence type="ECO:0000256" key="4">
    <source>
        <dbReference type="ARBA" id="ARBA00023239"/>
    </source>
</evidence>